<gene>
    <name evidence="2" type="ORF">HMPREF9257_1359</name>
</gene>
<evidence type="ECO:0000313" key="2">
    <source>
        <dbReference type="EMBL" id="EFR31348.1"/>
    </source>
</evidence>
<evidence type="ECO:0000256" key="1">
    <source>
        <dbReference type="SAM" id="Phobius"/>
    </source>
</evidence>
<dbReference type="STRING" id="908337.HMPREF9257_1359"/>
<dbReference type="eggNOG" id="ENOG502ZRD3">
    <property type="taxonomic scope" value="Bacteria"/>
</dbReference>
<dbReference type="EMBL" id="AENN01000015">
    <property type="protein sequence ID" value="EFR31348.1"/>
    <property type="molecule type" value="Genomic_DNA"/>
</dbReference>
<dbReference type="RefSeq" id="WP_006418551.1">
    <property type="nucleotide sequence ID" value="NZ_AENN01000015.1"/>
</dbReference>
<protein>
    <submittedName>
        <fullName evidence="2">Uncharacterized protein</fullName>
    </submittedName>
</protein>
<keyword evidence="3" id="KW-1185">Reference proteome</keyword>
<feature type="transmembrane region" description="Helical" evidence="1">
    <location>
        <begin position="94"/>
        <end position="118"/>
    </location>
</feature>
<keyword evidence="1" id="KW-0472">Membrane</keyword>
<comment type="caution">
    <text evidence="2">The sequence shown here is derived from an EMBL/GenBank/DDBJ whole genome shotgun (WGS) entry which is preliminary data.</text>
</comment>
<feature type="transmembrane region" description="Helical" evidence="1">
    <location>
        <begin position="59"/>
        <end position="82"/>
    </location>
</feature>
<organism evidence="2 3">
    <name type="scientific">Eremococcus coleocola ACS-139-V-Col8</name>
    <dbReference type="NCBI Taxonomy" id="908337"/>
    <lineage>
        <taxon>Bacteria</taxon>
        <taxon>Bacillati</taxon>
        <taxon>Bacillota</taxon>
        <taxon>Bacilli</taxon>
        <taxon>Lactobacillales</taxon>
        <taxon>Aerococcaceae</taxon>
        <taxon>Eremococcus</taxon>
    </lineage>
</organism>
<feature type="transmembrane region" description="Helical" evidence="1">
    <location>
        <begin position="36"/>
        <end position="53"/>
    </location>
</feature>
<proteinExistence type="predicted"/>
<name>E4KP72_9LACT</name>
<keyword evidence="1" id="KW-1133">Transmembrane helix</keyword>
<feature type="transmembrane region" description="Helical" evidence="1">
    <location>
        <begin position="6"/>
        <end position="24"/>
    </location>
</feature>
<keyword evidence="1" id="KW-0812">Transmembrane</keyword>
<sequence>MPNKFLITELLLYILPFVLIYFGLRYGKFFLKRFKGLPLTIAIVLLPAWLGLIDSLSKLVFSFSLLPVSIYLTVFCLAVHLYKYIQGLAEFRLVPYYLAASKVAFTALSGFLLGLYLVRIYTYFI</sequence>
<evidence type="ECO:0000313" key="3">
    <source>
        <dbReference type="Proteomes" id="UP000005990"/>
    </source>
</evidence>
<dbReference type="AlphaFoldDB" id="E4KP72"/>
<reference evidence="2 3" key="1">
    <citation type="submission" date="2010-10" db="EMBL/GenBank/DDBJ databases">
        <authorList>
            <person name="Durkin A.S."/>
            <person name="Madupu R."/>
            <person name="Torralba M."/>
            <person name="Gillis M."/>
            <person name="Methe B."/>
            <person name="Sutton G."/>
            <person name="Nelson K.E."/>
        </authorList>
    </citation>
    <scope>NUCLEOTIDE SEQUENCE [LARGE SCALE GENOMIC DNA]</scope>
    <source>
        <strain evidence="2 3">ACS-139-V-Col8</strain>
    </source>
</reference>
<dbReference type="Proteomes" id="UP000005990">
    <property type="component" value="Unassembled WGS sequence"/>
</dbReference>
<accession>E4KP72</accession>